<gene>
    <name evidence="1" type="ORF">HMPREF0758_4275</name>
</gene>
<accession>D4E7X5</accession>
<protein>
    <submittedName>
        <fullName evidence="1">Uncharacterized protein</fullName>
    </submittedName>
</protein>
<dbReference type="HOGENOM" id="CLU_3173105_0_0_6"/>
<evidence type="ECO:0000313" key="2">
    <source>
        <dbReference type="Proteomes" id="UP000005723"/>
    </source>
</evidence>
<reference evidence="1 2" key="1">
    <citation type="submission" date="2010-01" db="EMBL/GenBank/DDBJ databases">
        <authorList>
            <person name="Muzny D."/>
            <person name="Qin X."/>
            <person name="Deng J."/>
            <person name="Jiang H."/>
            <person name="Liu Y."/>
            <person name="Qu J."/>
            <person name="Song X.-Z."/>
            <person name="Zhang L."/>
            <person name="Thornton R."/>
            <person name="Coyle M."/>
            <person name="Francisco L."/>
            <person name="Jackson L."/>
            <person name="Javaid M."/>
            <person name="Korchina V."/>
            <person name="Kovar C."/>
            <person name="Mata R."/>
            <person name="Mathew T."/>
            <person name="Ngo R."/>
            <person name="Nguyen L."/>
            <person name="Nguyen N."/>
            <person name="Okwuonu G."/>
            <person name="Ongeri F."/>
            <person name="Pham C."/>
            <person name="Simmons D."/>
            <person name="Wilczek-Boney K."/>
            <person name="Hale W."/>
            <person name="Jakkamsetti A."/>
            <person name="Pham P."/>
            <person name="Ruth R."/>
            <person name="San Lucas F."/>
            <person name="Warren J."/>
            <person name="Zhang J."/>
            <person name="Zhao Z."/>
            <person name="Zhou C."/>
            <person name="Zhu D."/>
            <person name="Lee S."/>
            <person name="Bess C."/>
            <person name="Blankenburg K."/>
            <person name="Forbes L."/>
            <person name="Fu Q."/>
            <person name="Gubbala S."/>
            <person name="Hirani K."/>
            <person name="Jayaseelan J.C."/>
            <person name="Lara F."/>
            <person name="Munidasa M."/>
            <person name="Palculict T."/>
            <person name="Patil S."/>
            <person name="Pu L.-L."/>
            <person name="Saada N."/>
            <person name="Tang L."/>
            <person name="Weissenberger G."/>
            <person name="Zhu Y."/>
            <person name="Hemphill L."/>
            <person name="Shang Y."/>
            <person name="Youmans B."/>
            <person name="Ayvaz T."/>
            <person name="Ross M."/>
            <person name="Santibanez J."/>
            <person name="Aqrawi P."/>
            <person name="Gross S."/>
            <person name="Joshi V."/>
            <person name="Fowler G."/>
            <person name="Nazareth L."/>
            <person name="Reid J."/>
            <person name="Worley K."/>
            <person name="Petrosino J."/>
            <person name="Highlander S."/>
            <person name="Gibbs R."/>
        </authorList>
    </citation>
    <scope>NUCLEOTIDE SEQUENCE [LARGE SCALE GENOMIC DNA]</scope>
    <source>
        <strain evidence="1 2">DSM 4582</strain>
    </source>
</reference>
<dbReference type="Proteomes" id="UP000005723">
    <property type="component" value="Unassembled WGS sequence"/>
</dbReference>
<proteinExistence type="predicted"/>
<evidence type="ECO:0000313" key="1">
    <source>
        <dbReference type="EMBL" id="EFE94180.1"/>
    </source>
</evidence>
<dbReference type="EMBL" id="ADBY01000056">
    <property type="protein sequence ID" value="EFE94180.1"/>
    <property type="molecule type" value="Genomic_DNA"/>
</dbReference>
<sequence>MWGDVSHIADSVAADGYRWESEKRRRAVSCAAAALRVAGQVTAKSFA</sequence>
<name>D4E7X5_SEROD</name>
<keyword evidence="2" id="KW-1185">Reference proteome</keyword>
<organism evidence="1 2">
    <name type="scientific">Serratia odorifera DSM 4582</name>
    <dbReference type="NCBI Taxonomy" id="667129"/>
    <lineage>
        <taxon>Bacteria</taxon>
        <taxon>Pseudomonadati</taxon>
        <taxon>Pseudomonadota</taxon>
        <taxon>Gammaproteobacteria</taxon>
        <taxon>Enterobacterales</taxon>
        <taxon>Yersiniaceae</taxon>
        <taxon>Serratia</taxon>
    </lineage>
</organism>
<dbReference type="AlphaFoldDB" id="D4E7X5"/>
<comment type="caution">
    <text evidence="1">The sequence shown here is derived from an EMBL/GenBank/DDBJ whole genome shotgun (WGS) entry which is preliminary data.</text>
</comment>